<dbReference type="Proteomes" id="UP000383932">
    <property type="component" value="Unassembled WGS sequence"/>
</dbReference>
<dbReference type="AlphaFoldDB" id="A0A5N5QJU7"/>
<dbReference type="PROSITE" id="PS51186">
    <property type="entry name" value="GNAT"/>
    <property type="match status" value="1"/>
</dbReference>
<dbReference type="Gene3D" id="3.40.630.30">
    <property type="match status" value="1"/>
</dbReference>
<dbReference type="Pfam" id="PF08445">
    <property type="entry name" value="FR47"/>
    <property type="match status" value="1"/>
</dbReference>
<proteinExistence type="predicted"/>
<feature type="domain" description="N-acetyltransferase" evidence="1">
    <location>
        <begin position="207"/>
        <end position="362"/>
    </location>
</feature>
<reference evidence="2 3" key="1">
    <citation type="journal article" date="2019" name="Fungal Biol. Biotechnol.">
        <title>Draft genome sequence of fastidious pathogen Ceratobasidium theobromae, which causes vascular-streak dieback in Theobroma cacao.</title>
        <authorList>
            <person name="Ali S.S."/>
            <person name="Asman A."/>
            <person name="Shao J."/>
            <person name="Firmansyah A.P."/>
            <person name="Susilo A.W."/>
            <person name="Rosmana A."/>
            <person name="McMahon P."/>
            <person name="Junaid M."/>
            <person name="Guest D."/>
            <person name="Kheng T.Y."/>
            <person name="Meinhardt L.W."/>
            <person name="Bailey B.A."/>
        </authorList>
    </citation>
    <scope>NUCLEOTIDE SEQUENCE [LARGE SCALE GENOMIC DNA]</scope>
    <source>
        <strain evidence="2 3">CT2</strain>
    </source>
</reference>
<evidence type="ECO:0000313" key="2">
    <source>
        <dbReference type="EMBL" id="KAB5591741.1"/>
    </source>
</evidence>
<accession>A0A5N5QJU7</accession>
<protein>
    <recommendedName>
        <fullName evidence="1">N-acetyltransferase domain-containing protein</fullName>
    </recommendedName>
</protein>
<dbReference type="SUPFAM" id="SSF55729">
    <property type="entry name" value="Acyl-CoA N-acyltransferases (Nat)"/>
    <property type="match status" value="1"/>
</dbReference>
<dbReference type="InterPro" id="IPR016181">
    <property type="entry name" value="Acyl_CoA_acyltransferase"/>
</dbReference>
<evidence type="ECO:0000259" key="1">
    <source>
        <dbReference type="PROSITE" id="PS51186"/>
    </source>
</evidence>
<dbReference type="GO" id="GO:0016747">
    <property type="term" value="F:acyltransferase activity, transferring groups other than amino-acyl groups"/>
    <property type="evidence" value="ECO:0007669"/>
    <property type="project" value="InterPro"/>
</dbReference>
<dbReference type="EMBL" id="SSOP01000091">
    <property type="protein sequence ID" value="KAB5591741.1"/>
    <property type="molecule type" value="Genomic_DNA"/>
</dbReference>
<dbReference type="InterPro" id="IPR000182">
    <property type="entry name" value="GNAT_dom"/>
</dbReference>
<keyword evidence="3" id="KW-1185">Reference proteome</keyword>
<organism evidence="2 3">
    <name type="scientific">Ceratobasidium theobromae</name>
    <dbReference type="NCBI Taxonomy" id="1582974"/>
    <lineage>
        <taxon>Eukaryota</taxon>
        <taxon>Fungi</taxon>
        <taxon>Dikarya</taxon>
        <taxon>Basidiomycota</taxon>
        <taxon>Agaricomycotina</taxon>
        <taxon>Agaricomycetes</taxon>
        <taxon>Cantharellales</taxon>
        <taxon>Ceratobasidiaceae</taxon>
        <taxon>Ceratobasidium</taxon>
    </lineage>
</organism>
<dbReference type="OrthoDB" id="5372118at2759"/>
<comment type="caution">
    <text evidence="2">The sequence shown here is derived from an EMBL/GenBank/DDBJ whole genome shotgun (WGS) entry which is preliminary data.</text>
</comment>
<name>A0A5N5QJU7_9AGAM</name>
<sequence length="365" mass="40299">MPALNNLALAYDICVHATATDFLEATEYALVDQERRSNLILAHALERAAWEASHAVPGASVTTLTLAPPERSRAWWIRRLSQAESTSPVGCDFWMTCWTIQTPAAGASRTEPLPITLRPPTLDLAISILASDPVFVFTPHPASSLGSQFLAPRARALVQRLAQYMPRERMSRVFALYSVAETMADAWSIQTATFSGVQPIPEGHRVGGARAPQVSQLAHIYHDFEKESALRPISYDRARRKVEEMVQQDQLWIYEYPVLDASMTRVELYRICAIAALTRHTPAMAAISCIYTLPQARGQRIAERLVGTVCNHVFAMNKSAVLFVPQGNTAASNLLGRVGFYGMGSRAELGEEAETWREIGFEGGI</sequence>
<dbReference type="InterPro" id="IPR013653">
    <property type="entry name" value="GCN5-like_dom"/>
</dbReference>
<gene>
    <name evidence="2" type="ORF">CTheo_4810</name>
</gene>
<evidence type="ECO:0000313" key="3">
    <source>
        <dbReference type="Proteomes" id="UP000383932"/>
    </source>
</evidence>